<keyword evidence="7" id="KW-1185">Reference proteome</keyword>
<name>A0A6A2YB78_HIBSY</name>
<dbReference type="SUPFAM" id="SSF101148">
    <property type="entry name" value="Plant invertase/pectin methylesterase inhibitor"/>
    <property type="match status" value="1"/>
</dbReference>
<feature type="chain" id="PRO_5025353286" evidence="4">
    <location>
        <begin position="41"/>
        <end position="195"/>
    </location>
</feature>
<reference evidence="6" key="1">
    <citation type="submission" date="2019-09" db="EMBL/GenBank/DDBJ databases">
        <title>Draft genome information of white flower Hibiscus syriacus.</title>
        <authorList>
            <person name="Kim Y.-M."/>
        </authorList>
    </citation>
    <scope>NUCLEOTIDE SEQUENCE [LARGE SCALE GENOMIC DNA]</scope>
    <source>
        <strain evidence="6">YM2019G1</strain>
    </source>
</reference>
<evidence type="ECO:0000259" key="5">
    <source>
        <dbReference type="SMART" id="SM00856"/>
    </source>
</evidence>
<dbReference type="InterPro" id="IPR006501">
    <property type="entry name" value="Pectinesterase_inhib_dom"/>
</dbReference>
<dbReference type="FunFam" id="1.20.140.40:FF:000009">
    <property type="entry name" value="Invertase/pectin methylesterase inhibitor family protein"/>
    <property type="match status" value="1"/>
</dbReference>
<dbReference type="GO" id="GO:0004857">
    <property type="term" value="F:enzyme inhibitor activity"/>
    <property type="evidence" value="ECO:0007669"/>
    <property type="project" value="InterPro"/>
</dbReference>
<keyword evidence="1 4" id="KW-0732">Signal</keyword>
<sequence>MNPVITLTKPKKSQKTMNKNNLSLHLLLLLLTISLPSTQSDDDLIDQICKKTPFYDLCTSTLKSNADPQNTDTKGLAGVMAGILLSNATDTLSYIRGQISETSDPQMERVLAYCAELYIPVVKYNLPQAIDALSKGRFEFASDGISDAAKQADACEKKLSGPLKLSPLSERNRLLHSLSDVAVAIVKLLLKGLIK</sequence>
<accession>A0A6A2YB78</accession>
<evidence type="ECO:0000256" key="2">
    <source>
        <dbReference type="ARBA" id="ARBA00023157"/>
    </source>
</evidence>
<dbReference type="AlphaFoldDB" id="A0A6A2YB78"/>
<evidence type="ECO:0000313" key="6">
    <source>
        <dbReference type="EMBL" id="KAE8669647.1"/>
    </source>
</evidence>
<comment type="caution">
    <text evidence="6">The sequence shown here is derived from an EMBL/GenBank/DDBJ whole genome shotgun (WGS) entry which is preliminary data.</text>
</comment>
<dbReference type="InterPro" id="IPR034087">
    <property type="entry name" value="C/VIF1"/>
</dbReference>
<dbReference type="SMART" id="SM00856">
    <property type="entry name" value="PMEI"/>
    <property type="match status" value="1"/>
</dbReference>
<dbReference type="Pfam" id="PF04043">
    <property type="entry name" value="PMEI"/>
    <property type="match status" value="1"/>
</dbReference>
<dbReference type="InterPro" id="IPR035513">
    <property type="entry name" value="Invertase/methylesterase_inhib"/>
</dbReference>
<dbReference type="PANTHER" id="PTHR36710">
    <property type="entry name" value="PECTINESTERASE INHIBITOR-LIKE"/>
    <property type="match status" value="1"/>
</dbReference>
<organism evidence="6 7">
    <name type="scientific">Hibiscus syriacus</name>
    <name type="common">Rose of Sharon</name>
    <dbReference type="NCBI Taxonomy" id="106335"/>
    <lineage>
        <taxon>Eukaryota</taxon>
        <taxon>Viridiplantae</taxon>
        <taxon>Streptophyta</taxon>
        <taxon>Embryophyta</taxon>
        <taxon>Tracheophyta</taxon>
        <taxon>Spermatophyta</taxon>
        <taxon>Magnoliopsida</taxon>
        <taxon>eudicotyledons</taxon>
        <taxon>Gunneridae</taxon>
        <taxon>Pentapetalae</taxon>
        <taxon>rosids</taxon>
        <taxon>malvids</taxon>
        <taxon>Malvales</taxon>
        <taxon>Malvaceae</taxon>
        <taxon>Malvoideae</taxon>
        <taxon>Hibiscus</taxon>
    </lineage>
</organism>
<dbReference type="InterPro" id="IPR052421">
    <property type="entry name" value="PCW_Enzyme_Inhibitor"/>
</dbReference>
<evidence type="ECO:0000313" key="7">
    <source>
        <dbReference type="Proteomes" id="UP000436088"/>
    </source>
</evidence>
<gene>
    <name evidence="6" type="ORF">F3Y22_tig00112226pilonHSYRG00053</name>
</gene>
<dbReference type="Proteomes" id="UP000436088">
    <property type="component" value="Unassembled WGS sequence"/>
</dbReference>
<dbReference type="PANTHER" id="PTHR36710:SF18">
    <property type="entry name" value="PECTINESTERASE INHIBITOR 5-RELATED"/>
    <property type="match status" value="1"/>
</dbReference>
<comment type="similarity">
    <text evidence="3">Belongs to the PMEI family.</text>
</comment>
<evidence type="ECO:0000256" key="3">
    <source>
        <dbReference type="ARBA" id="ARBA00038471"/>
    </source>
</evidence>
<evidence type="ECO:0000256" key="1">
    <source>
        <dbReference type="ARBA" id="ARBA00022729"/>
    </source>
</evidence>
<proteinExistence type="inferred from homology"/>
<feature type="signal peptide" evidence="4">
    <location>
        <begin position="1"/>
        <end position="40"/>
    </location>
</feature>
<dbReference type="CDD" id="cd15796">
    <property type="entry name" value="CIF_like"/>
    <property type="match status" value="1"/>
</dbReference>
<dbReference type="NCBIfam" id="TIGR01614">
    <property type="entry name" value="PME_inhib"/>
    <property type="match status" value="1"/>
</dbReference>
<protein>
    <submittedName>
        <fullName evidence="6">Pectinesterase inhibitor</fullName>
    </submittedName>
</protein>
<dbReference type="Gene3D" id="1.20.140.40">
    <property type="entry name" value="Invertase/pectin methylesterase inhibitor family protein"/>
    <property type="match status" value="1"/>
</dbReference>
<dbReference type="EMBL" id="VEPZ02001523">
    <property type="protein sequence ID" value="KAE8669647.1"/>
    <property type="molecule type" value="Genomic_DNA"/>
</dbReference>
<feature type="domain" description="Pectinesterase inhibitor" evidence="5">
    <location>
        <begin position="40"/>
        <end position="185"/>
    </location>
</feature>
<keyword evidence="2" id="KW-1015">Disulfide bond</keyword>
<evidence type="ECO:0000256" key="4">
    <source>
        <dbReference type="SAM" id="SignalP"/>
    </source>
</evidence>